<comment type="caution">
    <text evidence="2">The sequence shown here is derived from an EMBL/GenBank/DDBJ whole genome shotgun (WGS) entry which is preliminary data.</text>
</comment>
<gene>
    <name evidence="2" type="ORF">RHSP_01100</name>
</gene>
<dbReference type="Proteomes" id="UP000012429">
    <property type="component" value="Unassembled WGS sequence"/>
</dbReference>
<dbReference type="RefSeq" id="WP_004110172.1">
    <property type="nucleotide sequence ID" value="NZ_AQHN01000011.1"/>
</dbReference>
<dbReference type="InterPro" id="IPR018330">
    <property type="entry name" value="RecT_fam"/>
</dbReference>
<accession>N6VDJ4</accession>
<dbReference type="PATRIC" id="fig|363754.4.peg.1148"/>
<dbReference type="AlphaFoldDB" id="N6VDJ4"/>
<keyword evidence="3" id="KW-1185">Reference proteome</keyword>
<dbReference type="STRING" id="363754.RHSP_01100"/>
<dbReference type="GO" id="GO:0003677">
    <property type="term" value="F:DNA binding"/>
    <property type="evidence" value="ECO:0007669"/>
    <property type="project" value="InterPro"/>
</dbReference>
<evidence type="ECO:0000313" key="3">
    <source>
        <dbReference type="Proteomes" id="UP000012429"/>
    </source>
</evidence>
<sequence>MNQIATIQKRSLVDSMAAKYDMEPTAFVNAIKATVIKGECSNEQFAAFLMVAKEYDLNPLTKEIYAFPDRGGITPIVSIDGWMNLINSHPQFDGMEFVDTNGADGKLHSVECKMYRKDRQRPTTVIEYMSECFRQTDPWKKWPNRMLRHKAAIQCARYAFGFSGIMEPDEYERMKDVTPAKPVTLQDRLQAAREAAQEPDGEREGFDASFVQSETESALNGEILTDNPNSGPTPSEPDTADSGALSASAASDDAPSSPSSDAPLSDADLRKHLMEFALKAFTTLADRDLDAAVKSDIIEEMTASYKADVIHKSQWAKMSSVTVAFKAVFAGKRTIDEARSYVAIDVLDCSTAELGGAA</sequence>
<proteinExistence type="predicted"/>
<feature type="region of interest" description="Disordered" evidence="1">
    <location>
        <begin position="222"/>
        <end position="265"/>
    </location>
</feature>
<evidence type="ECO:0000256" key="1">
    <source>
        <dbReference type="SAM" id="MobiDB-lite"/>
    </source>
</evidence>
<feature type="compositionally biased region" description="Low complexity" evidence="1">
    <location>
        <begin position="240"/>
        <end position="265"/>
    </location>
</feature>
<dbReference type="EMBL" id="AQHN01000011">
    <property type="protein sequence ID" value="ENN89117.1"/>
    <property type="molecule type" value="Genomic_DNA"/>
</dbReference>
<protein>
    <submittedName>
        <fullName evidence="2">Bacteriophage recombination protein</fullName>
    </submittedName>
</protein>
<name>N6VDJ4_9HYPH</name>
<evidence type="ECO:0000313" key="2">
    <source>
        <dbReference type="EMBL" id="ENN89117.1"/>
    </source>
</evidence>
<dbReference type="Pfam" id="PF03837">
    <property type="entry name" value="RecT"/>
    <property type="match status" value="1"/>
</dbReference>
<organism evidence="2 3">
    <name type="scientific">Rhizobium freirei PRF 81</name>
    <dbReference type="NCBI Taxonomy" id="363754"/>
    <lineage>
        <taxon>Bacteria</taxon>
        <taxon>Pseudomonadati</taxon>
        <taxon>Pseudomonadota</taxon>
        <taxon>Alphaproteobacteria</taxon>
        <taxon>Hyphomicrobiales</taxon>
        <taxon>Rhizobiaceae</taxon>
        <taxon>Rhizobium/Agrobacterium group</taxon>
        <taxon>Rhizobium</taxon>
    </lineage>
</organism>
<reference evidence="2 3" key="1">
    <citation type="journal article" date="2012" name="BMC Genomics">
        <title>Genomic basis of broad host range and environmental adaptability of Rhizobium tropici CIAT 899 and Rhizobium sp. PRF 81 which are used in inoculants for common bean (Phaseolus vulgaris L.).</title>
        <authorList>
            <person name="Ormeno-Orrillo E."/>
            <person name="Menna P."/>
            <person name="Almeida L.G."/>
            <person name="Ollero F.J."/>
            <person name="Nicolas M.F."/>
            <person name="Pains Rodrigues E."/>
            <person name="Shigueyoshi Nakatani A."/>
            <person name="Silva Batista J.S."/>
            <person name="Oliveira Chueire L.M."/>
            <person name="Souza R.C."/>
            <person name="Ribeiro Vasconcelos A.T."/>
            <person name="Megias M."/>
            <person name="Hungria M."/>
            <person name="Martinez-Romero E."/>
        </authorList>
    </citation>
    <scope>NUCLEOTIDE SEQUENCE [LARGE SCALE GENOMIC DNA]</scope>
    <source>
        <strain evidence="2 3">PRF 81</strain>
    </source>
</reference>
<dbReference type="GO" id="GO:0006259">
    <property type="term" value="P:DNA metabolic process"/>
    <property type="evidence" value="ECO:0007669"/>
    <property type="project" value="InterPro"/>
</dbReference>